<feature type="domain" description="Glycosyl hydrolase family 13 catalytic" evidence="2">
    <location>
        <begin position="5"/>
        <end position="479"/>
    </location>
</feature>
<feature type="region of interest" description="Disordered" evidence="1">
    <location>
        <begin position="721"/>
        <end position="747"/>
    </location>
</feature>
<organism evidence="3 4">
    <name type="scientific">Sinorhizobium garamanticum</name>
    <dbReference type="NCBI Taxonomy" id="680247"/>
    <lineage>
        <taxon>Bacteria</taxon>
        <taxon>Pseudomonadati</taxon>
        <taxon>Pseudomonadota</taxon>
        <taxon>Alphaproteobacteria</taxon>
        <taxon>Hyphomicrobiales</taxon>
        <taxon>Rhizobiaceae</taxon>
        <taxon>Sinorhizobium/Ensifer group</taxon>
        <taxon>Sinorhizobium</taxon>
    </lineage>
</organism>
<keyword evidence="4" id="KW-1185">Reference proteome</keyword>
<dbReference type="RefSeq" id="WP_280663168.1">
    <property type="nucleotide sequence ID" value="NZ_CP120374.1"/>
</dbReference>
<dbReference type="Gene3D" id="3.20.20.80">
    <property type="entry name" value="Glycosidases"/>
    <property type="match status" value="4"/>
</dbReference>
<dbReference type="Pfam" id="PF00128">
    <property type="entry name" value="Alpha-amylase"/>
    <property type="match status" value="1"/>
</dbReference>
<dbReference type="Proteomes" id="UP001229355">
    <property type="component" value="Chromosome 2"/>
</dbReference>
<dbReference type="PANTHER" id="PTHR10357">
    <property type="entry name" value="ALPHA-AMYLASE FAMILY MEMBER"/>
    <property type="match status" value="1"/>
</dbReference>
<dbReference type="NCBIfam" id="TIGR02401">
    <property type="entry name" value="trehalose_TreY"/>
    <property type="match status" value="1"/>
</dbReference>
<protein>
    <submittedName>
        <fullName evidence="3">Malto-oligosyltrehalose synthase</fullName>
    </submittedName>
</protein>
<dbReference type="SMART" id="SM00642">
    <property type="entry name" value="Aamy"/>
    <property type="match status" value="1"/>
</dbReference>
<evidence type="ECO:0000313" key="4">
    <source>
        <dbReference type="Proteomes" id="UP001229355"/>
    </source>
</evidence>
<reference evidence="3 4" key="1">
    <citation type="submission" date="2023-03" db="EMBL/GenBank/DDBJ databases">
        <authorList>
            <person name="Kaur S."/>
            <person name="Espinosa-Saiz D."/>
            <person name="Velazquez E."/>
            <person name="Menendez E."/>
            <person name="diCenzo G.C."/>
        </authorList>
    </citation>
    <scope>NUCLEOTIDE SEQUENCE [LARGE SCALE GENOMIC DNA]</scope>
    <source>
        <strain evidence="3 4">LMG 24692</strain>
    </source>
</reference>
<dbReference type="SUPFAM" id="SSF51445">
    <property type="entry name" value="(Trans)glycosidases"/>
    <property type="match status" value="1"/>
</dbReference>
<feature type="compositionally biased region" description="Basic and acidic residues" evidence="1">
    <location>
        <begin position="721"/>
        <end position="731"/>
    </location>
</feature>
<evidence type="ECO:0000256" key="1">
    <source>
        <dbReference type="SAM" id="MobiDB-lite"/>
    </source>
</evidence>
<sequence length="876" mass="97785">MQPPNATYRLQFRNGMDFARAVELIPYLVSLGISHLYASPIFTAVHGSTHGYDVVDFNEIDPALGGREGFLRLVRQLKAQRLGIILDIVPNHMAASLENKWWHSVIESGRSSAFAGHFDIDWRQPLTLPFLGRPFEEELAAGNVQLALDRKHNCLAFKYFDALYPLSPATYPVILKDAGPALERVAAIAGAAESKGTADLHSEVASVVETPQVAAELDELLERLSADEQHMLRLHQLQPWRLTSWKSTRDQMSYRRFFEVAGLVGLRVENPSVFADTHRLTLDLIKQGLVDGLRVDHIDGLADPEAYLHRLRQLVGNSTYVIVEKILEAREALPREWPVEGATGYEFISALAELLTNEQPSSGLSSEARRSAVKKAVLECKLQVLNHNFNAEVMRLAKLAVSLGNNDGSSQDTDRCAEAIRQLMAALHVYRTYVSDRGATERDERILDEMELKAVAAAPTADAEIALVIAALKSKSGFADRELQSEFRTRFQQLSGAVMAKAVEDTFFYRRTDYLAANEVGAAPLWRPGGVERFHEMMQDRARNMPNGLSATSTHDTKRGEDARARLYTISEAPDVWAASVARWHEMNAERIRHLPGGNAPEASVEQFLYQSLLGIWPIESSLDEDDFSALRERFGSFAVKALREAKLRTSWDSPDELYEAAMMGFLSDLLDLQNRTFLESFGTTVTPFIQAGLINSLSQTLVKLTAPGVPDIYQGSERRDFSLVDPDNRRPFSPRPTPSKLPRVPTSSVFEDCKQSLIERCLNYRRNGGSDLLATGGYLPLHVQGSSSRHVAAFMRHTENDFSITVVPRLVFRHTDGDRLSILPELWGDTCLVWPDGHDLTRLQNLATGNIFEPHRHLPIADVLRNFAVAFLVPG</sequence>
<gene>
    <name evidence="3" type="primary">treY</name>
    <name evidence="3" type="ORF">PZN02_004840</name>
</gene>
<dbReference type="EMBL" id="CP120374">
    <property type="protein sequence ID" value="WEX91203.1"/>
    <property type="molecule type" value="Genomic_DNA"/>
</dbReference>
<evidence type="ECO:0000313" key="3">
    <source>
        <dbReference type="EMBL" id="WEX91203.1"/>
    </source>
</evidence>
<accession>A0ABY8DJW9</accession>
<dbReference type="InterPro" id="IPR012767">
    <property type="entry name" value="Trehalose_TreY"/>
</dbReference>
<proteinExistence type="predicted"/>
<dbReference type="InterPro" id="IPR017853">
    <property type="entry name" value="GH"/>
</dbReference>
<dbReference type="InterPro" id="IPR006047">
    <property type="entry name" value="GH13_cat_dom"/>
</dbReference>
<name>A0ABY8DJW9_9HYPH</name>
<dbReference type="CDD" id="cd11336">
    <property type="entry name" value="AmyAc_MTSase"/>
    <property type="match status" value="1"/>
</dbReference>
<dbReference type="PANTHER" id="PTHR10357:SF216">
    <property type="entry name" value="MALTOOLIGOSYL TREHALOSE SYNTHASE-RELATED"/>
    <property type="match status" value="1"/>
</dbReference>
<evidence type="ECO:0000259" key="2">
    <source>
        <dbReference type="SMART" id="SM00642"/>
    </source>
</evidence>